<dbReference type="Pfam" id="PF04032">
    <property type="entry name" value="Rpr2"/>
    <property type="match status" value="1"/>
</dbReference>
<gene>
    <name evidence="6" type="ORF">PROFUN_04289</name>
</gene>
<dbReference type="PANTHER" id="PTHR14742">
    <property type="entry name" value="RIBONUCLEASE P SUBUNIT P21"/>
    <property type="match status" value="1"/>
</dbReference>
<dbReference type="GO" id="GO:0046872">
    <property type="term" value="F:metal ion binding"/>
    <property type="evidence" value="ECO:0007669"/>
    <property type="project" value="UniProtKB-KW"/>
</dbReference>
<dbReference type="PANTHER" id="PTHR14742:SF0">
    <property type="entry name" value="RIBONUCLEASE P PROTEIN SUBUNIT P21"/>
    <property type="match status" value="1"/>
</dbReference>
<keyword evidence="2" id="KW-0479">Metal-binding</keyword>
<evidence type="ECO:0000256" key="2">
    <source>
        <dbReference type="ARBA" id="ARBA00022723"/>
    </source>
</evidence>
<proteinExistence type="inferred from homology"/>
<dbReference type="Gene3D" id="6.20.50.20">
    <property type="match status" value="1"/>
</dbReference>
<keyword evidence="3" id="KW-0862">Zinc</keyword>
<sequence>MDGQKQGPPIQKYKQKQQQKGKGRNGAPPLRNIETFERMNFLYQAAHLTAGVSPQLSRFYSSTVKKISTKTVSRLSPEIKRTICKICTSLLIPGYSSTVRIQGQKQRHLSVTCDYCGKIKRFRHEKKEKKKIEPTSGTSS</sequence>
<dbReference type="OrthoDB" id="128536at2759"/>
<evidence type="ECO:0000256" key="4">
    <source>
        <dbReference type="ARBA" id="ARBA00038402"/>
    </source>
</evidence>
<evidence type="ECO:0000313" key="6">
    <source>
        <dbReference type="EMBL" id="PRP87815.1"/>
    </source>
</evidence>
<evidence type="ECO:0000256" key="5">
    <source>
        <dbReference type="SAM" id="MobiDB-lite"/>
    </source>
</evidence>
<dbReference type="Proteomes" id="UP000241769">
    <property type="component" value="Unassembled WGS sequence"/>
</dbReference>
<keyword evidence="1" id="KW-0819">tRNA processing</keyword>
<feature type="region of interest" description="Disordered" evidence="5">
    <location>
        <begin position="1"/>
        <end position="30"/>
    </location>
</feature>
<evidence type="ECO:0000313" key="7">
    <source>
        <dbReference type="Proteomes" id="UP000241769"/>
    </source>
</evidence>
<name>A0A2P6NV30_9EUKA</name>
<dbReference type="STRING" id="1890364.A0A2P6NV30"/>
<comment type="caution">
    <text evidence="6">The sequence shown here is derived from an EMBL/GenBank/DDBJ whole genome shotgun (WGS) entry which is preliminary data.</text>
</comment>
<dbReference type="InParanoid" id="A0A2P6NV30"/>
<comment type="similarity">
    <text evidence="4">Belongs to the eukaryotic/archaeal RNase P protein component 4 family.</text>
</comment>
<dbReference type="GO" id="GO:0008033">
    <property type="term" value="P:tRNA processing"/>
    <property type="evidence" value="ECO:0007669"/>
    <property type="project" value="UniProtKB-KW"/>
</dbReference>
<feature type="compositionally biased region" description="Low complexity" evidence="5">
    <location>
        <begin position="1"/>
        <end position="12"/>
    </location>
</feature>
<evidence type="ECO:0000256" key="3">
    <source>
        <dbReference type="ARBA" id="ARBA00022833"/>
    </source>
</evidence>
<reference evidence="6 7" key="1">
    <citation type="journal article" date="2018" name="Genome Biol. Evol.">
        <title>Multiple Roots of Fruiting Body Formation in Amoebozoa.</title>
        <authorList>
            <person name="Hillmann F."/>
            <person name="Forbes G."/>
            <person name="Novohradska S."/>
            <person name="Ferling I."/>
            <person name="Riege K."/>
            <person name="Groth M."/>
            <person name="Westermann M."/>
            <person name="Marz M."/>
            <person name="Spaller T."/>
            <person name="Winckler T."/>
            <person name="Schaap P."/>
            <person name="Glockner G."/>
        </authorList>
    </citation>
    <scope>NUCLEOTIDE SEQUENCE [LARGE SCALE GENOMIC DNA]</scope>
    <source>
        <strain evidence="6 7">Jena</strain>
    </source>
</reference>
<organism evidence="6 7">
    <name type="scientific">Planoprotostelium fungivorum</name>
    <dbReference type="NCBI Taxonomy" id="1890364"/>
    <lineage>
        <taxon>Eukaryota</taxon>
        <taxon>Amoebozoa</taxon>
        <taxon>Evosea</taxon>
        <taxon>Variosea</taxon>
        <taxon>Cavosteliida</taxon>
        <taxon>Cavosteliaceae</taxon>
        <taxon>Planoprotostelium</taxon>
    </lineage>
</organism>
<protein>
    <submittedName>
        <fullName evidence="6">Ribonuclease P protein subunit p21-like</fullName>
    </submittedName>
</protein>
<accession>A0A2P6NV30</accession>
<evidence type="ECO:0000256" key="1">
    <source>
        <dbReference type="ARBA" id="ARBA00022694"/>
    </source>
</evidence>
<dbReference type="InterPro" id="IPR007175">
    <property type="entry name" value="Rpr2/Snm1/Rpp21"/>
</dbReference>
<dbReference type="AlphaFoldDB" id="A0A2P6NV30"/>
<keyword evidence="7" id="KW-1185">Reference proteome</keyword>
<dbReference type="GO" id="GO:0005655">
    <property type="term" value="C:nucleolar ribonuclease P complex"/>
    <property type="evidence" value="ECO:0007669"/>
    <property type="project" value="TreeGrafter"/>
</dbReference>
<dbReference type="EMBL" id="MDYQ01000017">
    <property type="protein sequence ID" value="PRP87815.1"/>
    <property type="molecule type" value="Genomic_DNA"/>
</dbReference>
<feature type="compositionally biased region" description="Basic residues" evidence="5">
    <location>
        <begin position="13"/>
        <end position="23"/>
    </location>
</feature>